<dbReference type="InterPro" id="IPR019587">
    <property type="entry name" value="Polyketide_cyclase/dehydratase"/>
</dbReference>
<sequence length="139" mass="15367">MPTFDDSTTTTAPVEEVWKLLYDPSRFPEWWEGIETVERHGRDGQGDITLYPRGYPDFPMPQQLRAGGDGRTLTISCLVSYLVFEWQLAALEAGTRIAVHVEIPEQEAHRLDGQRAAVSASLRSLAALAAATDAPRARG</sequence>
<name>A0A9X3N199_9ACTN</name>
<dbReference type="CDD" id="cd07812">
    <property type="entry name" value="SRPBCC"/>
    <property type="match status" value="1"/>
</dbReference>
<dbReference type="SUPFAM" id="SSF55961">
    <property type="entry name" value="Bet v1-like"/>
    <property type="match status" value="1"/>
</dbReference>
<dbReference type="EMBL" id="JAPDOD010000068">
    <property type="protein sequence ID" value="MDA0166525.1"/>
    <property type="molecule type" value="Genomic_DNA"/>
</dbReference>
<comment type="caution">
    <text evidence="1">The sequence shown here is derived from an EMBL/GenBank/DDBJ whole genome shotgun (WGS) entry which is preliminary data.</text>
</comment>
<gene>
    <name evidence="1" type="ORF">OM076_40050</name>
</gene>
<protein>
    <submittedName>
        <fullName evidence="1">SRPBCC family protein</fullName>
    </submittedName>
</protein>
<evidence type="ECO:0000313" key="2">
    <source>
        <dbReference type="Proteomes" id="UP001149140"/>
    </source>
</evidence>
<dbReference type="Pfam" id="PF10604">
    <property type="entry name" value="Polyketide_cyc2"/>
    <property type="match status" value="1"/>
</dbReference>
<proteinExistence type="predicted"/>
<accession>A0A9X3N199</accession>
<evidence type="ECO:0000313" key="1">
    <source>
        <dbReference type="EMBL" id="MDA0166525.1"/>
    </source>
</evidence>
<dbReference type="InterPro" id="IPR023393">
    <property type="entry name" value="START-like_dom_sf"/>
</dbReference>
<dbReference type="Gene3D" id="3.30.530.20">
    <property type="match status" value="1"/>
</dbReference>
<dbReference type="RefSeq" id="WP_270045783.1">
    <property type="nucleotide sequence ID" value="NZ_JAPDOD010000068.1"/>
</dbReference>
<reference evidence="1" key="1">
    <citation type="submission" date="2022-10" db="EMBL/GenBank/DDBJ databases">
        <title>The WGS of Solirubrobacter ginsenosidimutans DSM 21036.</title>
        <authorList>
            <person name="Jiang Z."/>
        </authorList>
    </citation>
    <scope>NUCLEOTIDE SEQUENCE</scope>
    <source>
        <strain evidence="1">DSM 21036</strain>
    </source>
</reference>
<organism evidence="1 2">
    <name type="scientific">Solirubrobacter ginsenosidimutans</name>
    <dbReference type="NCBI Taxonomy" id="490573"/>
    <lineage>
        <taxon>Bacteria</taxon>
        <taxon>Bacillati</taxon>
        <taxon>Actinomycetota</taxon>
        <taxon>Thermoleophilia</taxon>
        <taxon>Solirubrobacterales</taxon>
        <taxon>Solirubrobacteraceae</taxon>
        <taxon>Solirubrobacter</taxon>
    </lineage>
</organism>
<dbReference type="AlphaFoldDB" id="A0A9X3N199"/>
<dbReference type="Proteomes" id="UP001149140">
    <property type="component" value="Unassembled WGS sequence"/>
</dbReference>
<keyword evidence="2" id="KW-1185">Reference proteome</keyword>